<dbReference type="InterPro" id="IPR008914">
    <property type="entry name" value="PEBP"/>
</dbReference>
<dbReference type="RefSeq" id="XP_040737031.1">
    <property type="nucleotide sequence ID" value="XM_040881344.1"/>
</dbReference>
<evidence type="ECO:0008006" key="3">
    <source>
        <dbReference type="Google" id="ProtNLM"/>
    </source>
</evidence>
<gene>
    <name evidence="1" type="ORF">BHQ10_008529</name>
</gene>
<protein>
    <recommendedName>
        <fullName evidence="3">Phosphatidylethanolamine-binding protein</fullName>
    </recommendedName>
</protein>
<dbReference type="STRING" id="1196081.A0A364L9N7"/>
<evidence type="ECO:0000313" key="1">
    <source>
        <dbReference type="EMBL" id="RAO72517.1"/>
    </source>
</evidence>
<organism evidence="1 2">
    <name type="scientific">Talaromyces amestolkiae</name>
    <dbReference type="NCBI Taxonomy" id="1196081"/>
    <lineage>
        <taxon>Eukaryota</taxon>
        <taxon>Fungi</taxon>
        <taxon>Dikarya</taxon>
        <taxon>Ascomycota</taxon>
        <taxon>Pezizomycotina</taxon>
        <taxon>Eurotiomycetes</taxon>
        <taxon>Eurotiomycetidae</taxon>
        <taxon>Eurotiales</taxon>
        <taxon>Trichocomaceae</taxon>
        <taxon>Talaromyces</taxon>
        <taxon>Talaromyces sect. Talaromyces</taxon>
    </lineage>
</organism>
<dbReference type="OrthoDB" id="2506647at2759"/>
<proteinExistence type="predicted"/>
<dbReference type="PANTHER" id="PTHR11362:SF82">
    <property type="entry name" value="PHOSPHATIDYLETHANOLAMINE-BINDING PROTEIN 4"/>
    <property type="match status" value="1"/>
</dbReference>
<dbReference type="CDD" id="cd00866">
    <property type="entry name" value="PEBP_euk"/>
    <property type="match status" value="1"/>
</dbReference>
<dbReference type="Proteomes" id="UP000249363">
    <property type="component" value="Unassembled WGS sequence"/>
</dbReference>
<evidence type="ECO:0000313" key="2">
    <source>
        <dbReference type="Proteomes" id="UP000249363"/>
    </source>
</evidence>
<dbReference type="GeneID" id="63797743"/>
<accession>A0A364L9N7</accession>
<comment type="caution">
    <text evidence="1">The sequence shown here is derived from an EMBL/GenBank/DDBJ whole genome shotgun (WGS) entry which is preliminary data.</text>
</comment>
<keyword evidence="2" id="KW-1185">Reference proteome</keyword>
<dbReference type="SUPFAM" id="SSF49777">
    <property type="entry name" value="PEBP-like"/>
    <property type="match status" value="1"/>
</dbReference>
<dbReference type="PANTHER" id="PTHR11362">
    <property type="entry name" value="PHOSPHATIDYLETHANOLAMINE-BINDING PROTEIN"/>
    <property type="match status" value="1"/>
</dbReference>
<dbReference type="Pfam" id="PF01161">
    <property type="entry name" value="PBP"/>
    <property type="match status" value="1"/>
</dbReference>
<dbReference type="AlphaFoldDB" id="A0A364L9N7"/>
<dbReference type="InterPro" id="IPR036610">
    <property type="entry name" value="PEBP-like_sf"/>
</dbReference>
<dbReference type="InterPro" id="IPR035810">
    <property type="entry name" value="PEBP_euk"/>
</dbReference>
<dbReference type="EMBL" id="MIKG01000019">
    <property type="protein sequence ID" value="RAO72517.1"/>
    <property type="molecule type" value="Genomic_DNA"/>
</dbReference>
<name>A0A364L9N7_TALAM</name>
<sequence>MVDKREITNALTAEGIIPDILPPGTVVPRNLKVDFHTTKLTRPGQMIDREETQTKPTVFVDPPPEEDLSRNIYTLLMVDPDLTVRHDTRFGQVRHWLVSKCSVSSTGEVLDVKGTTHSPWVGPAPLPVHTFTGKPHPSRYTFILCRSKTAHSRGGDNKASEELHISEGDQYTGLASDLGKPSQDLFDRWKFNTAQFLEENNLEVVAATYMLVEGNLKSGAANLGLMANAIGNKIGEMAH</sequence>
<reference evidence="1 2" key="1">
    <citation type="journal article" date="2017" name="Biotechnol. Biofuels">
        <title>Differential beta-glucosidase expression as a function of carbon source availability in Talaromyces amestolkiae: a genomic and proteomic approach.</title>
        <authorList>
            <person name="de Eugenio L.I."/>
            <person name="Mendez-Liter J.A."/>
            <person name="Nieto-Dominguez M."/>
            <person name="Alonso L."/>
            <person name="Gil-Munoz J."/>
            <person name="Barriuso J."/>
            <person name="Prieto A."/>
            <person name="Martinez M.J."/>
        </authorList>
    </citation>
    <scope>NUCLEOTIDE SEQUENCE [LARGE SCALE GENOMIC DNA]</scope>
    <source>
        <strain evidence="1 2">CIB</strain>
    </source>
</reference>
<dbReference type="Gene3D" id="3.90.280.10">
    <property type="entry name" value="PEBP-like"/>
    <property type="match status" value="1"/>
</dbReference>